<evidence type="ECO:0000313" key="8">
    <source>
        <dbReference type="EMBL" id="TWI69139.1"/>
    </source>
</evidence>
<dbReference type="Pfam" id="PF25601">
    <property type="entry name" value="AAA_lid_14"/>
    <property type="match status" value="1"/>
</dbReference>
<dbReference type="GO" id="GO:0006355">
    <property type="term" value="P:regulation of DNA-templated transcription"/>
    <property type="evidence" value="ECO:0007669"/>
    <property type="project" value="InterPro"/>
</dbReference>
<accession>A0A562RJ90</accession>
<dbReference type="Pfam" id="PF00158">
    <property type="entry name" value="Sigma54_activat"/>
    <property type="match status" value="1"/>
</dbReference>
<dbReference type="InterPro" id="IPR025944">
    <property type="entry name" value="Sigma_54_int_dom_CS"/>
</dbReference>
<keyword evidence="3" id="KW-0805">Transcription regulation</keyword>
<organism evidence="8 9">
    <name type="scientific">Pseudoduganella lurida</name>
    <dbReference type="NCBI Taxonomy" id="1036180"/>
    <lineage>
        <taxon>Bacteria</taxon>
        <taxon>Pseudomonadati</taxon>
        <taxon>Pseudomonadota</taxon>
        <taxon>Betaproteobacteria</taxon>
        <taxon>Burkholderiales</taxon>
        <taxon>Oxalobacteraceae</taxon>
        <taxon>Telluria group</taxon>
        <taxon>Pseudoduganella</taxon>
    </lineage>
</organism>
<keyword evidence="9" id="KW-1185">Reference proteome</keyword>
<feature type="region of interest" description="Disordered" evidence="6">
    <location>
        <begin position="41"/>
        <end position="69"/>
    </location>
</feature>
<dbReference type="AlphaFoldDB" id="A0A562RJ90"/>
<dbReference type="InterPro" id="IPR025943">
    <property type="entry name" value="Sigma_54_int_dom_ATP-bd_2"/>
</dbReference>
<dbReference type="PRINTS" id="PR01590">
    <property type="entry name" value="HTHFIS"/>
</dbReference>
<evidence type="ECO:0000256" key="1">
    <source>
        <dbReference type="ARBA" id="ARBA00022741"/>
    </source>
</evidence>
<dbReference type="CDD" id="cd00009">
    <property type="entry name" value="AAA"/>
    <property type="match status" value="1"/>
</dbReference>
<protein>
    <submittedName>
        <fullName evidence="8">Transcriptional regulator of acetoin/glycerol metabolism</fullName>
    </submittedName>
</protein>
<keyword evidence="4" id="KW-0238">DNA-binding</keyword>
<dbReference type="Gene3D" id="1.10.10.60">
    <property type="entry name" value="Homeodomain-like"/>
    <property type="match status" value="1"/>
</dbReference>
<evidence type="ECO:0000256" key="4">
    <source>
        <dbReference type="ARBA" id="ARBA00023125"/>
    </source>
</evidence>
<proteinExistence type="predicted"/>
<dbReference type="InterPro" id="IPR029016">
    <property type="entry name" value="GAF-like_dom_sf"/>
</dbReference>
<evidence type="ECO:0000256" key="6">
    <source>
        <dbReference type="SAM" id="MobiDB-lite"/>
    </source>
</evidence>
<name>A0A562RJ90_9BURK</name>
<dbReference type="EMBL" id="VLLB01000001">
    <property type="protein sequence ID" value="TWI69139.1"/>
    <property type="molecule type" value="Genomic_DNA"/>
</dbReference>
<dbReference type="InterPro" id="IPR027417">
    <property type="entry name" value="P-loop_NTPase"/>
</dbReference>
<dbReference type="Pfam" id="PF02954">
    <property type="entry name" value="HTH_8"/>
    <property type="match status" value="1"/>
</dbReference>
<dbReference type="InterPro" id="IPR003018">
    <property type="entry name" value="GAF"/>
</dbReference>
<gene>
    <name evidence="8" type="ORF">IP91_00205</name>
</gene>
<dbReference type="InterPro" id="IPR009057">
    <property type="entry name" value="Homeodomain-like_sf"/>
</dbReference>
<dbReference type="Gene3D" id="1.10.8.60">
    <property type="match status" value="1"/>
</dbReference>
<dbReference type="FunFam" id="3.40.50.300:FF:000006">
    <property type="entry name" value="DNA-binding transcriptional regulator NtrC"/>
    <property type="match status" value="1"/>
</dbReference>
<dbReference type="SMART" id="SM00382">
    <property type="entry name" value="AAA"/>
    <property type="match status" value="1"/>
</dbReference>
<keyword evidence="2" id="KW-0067">ATP-binding</keyword>
<feature type="compositionally biased region" description="Basic and acidic residues" evidence="6">
    <location>
        <begin position="49"/>
        <end position="68"/>
    </location>
</feature>
<dbReference type="PANTHER" id="PTHR32071:SF77">
    <property type="entry name" value="TRANSCRIPTIONAL REGULATORY PROTEIN"/>
    <property type="match status" value="1"/>
</dbReference>
<evidence type="ECO:0000256" key="5">
    <source>
        <dbReference type="ARBA" id="ARBA00023163"/>
    </source>
</evidence>
<evidence type="ECO:0000256" key="2">
    <source>
        <dbReference type="ARBA" id="ARBA00022840"/>
    </source>
</evidence>
<evidence type="ECO:0000259" key="7">
    <source>
        <dbReference type="PROSITE" id="PS50045"/>
    </source>
</evidence>
<dbReference type="PROSITE" id="PS50045">
    <property type="entry name" value="SIGMA54_INTERACT_4"/>
    <property type="match status" value="1"/>
</dbReference>
<dbReference type="GO" id="GO:0043565">
    <property type="term" value="F:sequence-specific DNA binding"/>
    <property type="evidence" value="ECO:0007669"/>
    <property type="project" value="InterPro"/>
</dbReference>
<sequence>MAESAGNGCAVHCAAEGTASMPSNTTTDGSAHVRRVRSVVHGRLNAGSRDPHRGEQPGRDQYSRDQYSRDQYSSITRSWVRCLHEYRLDPGSRGEPQVVDPAELRERQERLAGVQAVAKVEMANLYQQLAGSGYAIVLTDAEGVLLNYFGDPGFTHAASRSGLMQGAVWSERAQGTNGMGTCLVERRPVTVHQDEHYLSRHIGLSCAGAPIFDHHGEVVAALDASGESRLAQQHTLALVSMSVQMIENRVFLDQFRHDYILRFHNRPEFIGTLSEGAIALSPEGKVLAATRYALFQLGIARPADIVGRDIVGIFNSSFAGLVDSTVRRAFHAVPIFHIKTGARFYGVMLPPVAPPAGHRGAGRSELKPALFAEQAAASPLDALHAGDAAMVANVRTAKRTLERNVALLLRGETGTGKELFARAVHRSGPRADKPFVAINCAALPEPLIESELFGYRAGAFTGASKDGARGKLLQANGGTLFLDEIGDMPVTLQARLLRVLEEREVQPLGSETPVPLDIRVISATHCDLPQKIAEGHFREDLYYRLQGLTILLPPLRERTDRRELILRIAREEVEAGSAIELDVPLLAFLERQRWPGNLRQLRHLLRAMLALRDDDVLTLHDLPAEYRAASAATIGTEAPPAGDLNPLENAERKALIEELQRHSWNISIVARRLNMSRNTLYRKVQRLNIQNPEKALH</sequence>
<dbReference type="Pfam" id="PF01590">
    <property type="entry name" value="GAF"/>
    <property type="match status" value="1"/>
</dbReference>
<dbReference type="Proteomes" id="UP000318431">
    <property type="component" value="Unassembled WGS sequence"/>
</dbReference>
<dbReference type="GO" id="GO:0005524">
    <property type="term" value="F:ATP binding"/>
    <property type="evidence" value="ECO:0007669"/>
    <property type="project" value="UniProtKB-KW"/>
</dbReference>
<keyword evidence="5" id="KW-0804">Transcription</keyword>
<dbReference type="Gene3D" id="3.30.450.40">
    <property type="match status" value="1"/>
</dbReference>
<dbReference type="InterPro" id="IPR002197">
    <property type="entry name" value="HTH_Fis"/>
</dbReference>
<dbReference type="InterPro" id="IPR058031">
    <property type="entry name" value="AAA_lid_NorR"/>
</dbReference>
<dbReference type="InterPro" id="IPR002078">
    <property type="entry name" value="Sigma_54_int"/>
</dbReference>
<dbReference type="InterPro" id="IPR003593">
    <property type="entry name" value="AAA+_ATPase"/>
</dbReference>
<dbReference type="SUPFAM" id="SSF55781">
    <property type="entry name" value="GAF domain-like"/>
    <property type="match status" value="1"/>
</dbReference>
<dbReference type="Gene3D" id="3.40.50.300">
    <property type="entry name" value="P-loop containing nucleotide triphosphate hydrolases"/>
    <property type="match status" value="1"/>
</dbReference>
<dbReference type="PANTHER" id="PTHR32071">
    <property type="entry name" value="TRANSCRIPTIONAL REGULATORY PROTEIN"/>
    <property type="match status" value="1"/>
</dbReference>
<dbReference type="PROSITE" id="PS00676">
    <property type="entry name" value="SIGMA54_INTERACT_2"/>
    <property type="match status" value="1"/>
</dbReference>
<feature type="domain" description="Sigma-54 factor interaction" evidence="7">
    <location>
        <begin position="383"/>
        <end position="610"/>
    </location>
</feature>
<dbReference type="SUPFAM" id="SSF46689">
    <property type="entry name" value="Homeodomain-like"/>
    <property type="match status" value="1"/>
</dbReference>
<keyword evidence="1" id="KW-0547">Nucleotide-binding</keyword>
<dbReference type="SUPFAM" id="SSF52540">
    <property type="entry name" value="P-loop containing nucleoside triphosphate hydrolases"/>
    <property type="match status" value="1"/>
</dbReference>
<dbReference type="PROSITE" id="PS00688">
    <property type="entry name" value="SIGMA54_INTERACT_3"/>
    <property type="match status" value="1"/>
</dbReference>
<comment type="caution">
    <text evidence="8">The sequence shown here is derived from an EMBL/GenBank/DDBJ whole genome shotgun (WGS) entry which is preliminary data.</text>
</comment>
<evidence type="ECO:0000256" key="3">
    <source>
        <dbReference type="ARBA" id="ARBA00023015"/>
    </source>
</evidence>
<reference evidence="8 9" key="1">
    <citation type="journal article" date="2015" name="Stand. Genomic Sci.">
        <title>Genomic Encyclopedia of Bacterial and Archaeal Type Strains, Phase III: the genomes of soil and plant-associated and newly described type strains.</title>
        <authorList>
            <person name="Whitman W.B."/>
            <person name="Woyke T."/>
            <person name="Klenk H.P."/>
            <person name="Zhou Y."/>
            <person name="Lilburn T.G."/>
            <person name="Beck B.J."/>
            <person name="De Vos P."/>
            <person name="Vandamme P."/>
            <person name="Eisen J.A."/>
            <person name="Garrity G."/>
            <person name="Hugenholtz P."/>
            <person name="Kyrpides N.C."/>
        </authorList>
    </citation>
    <scope>NUCLEOTIDE SEQUENCE [LARGE SCALE GENOMIC DNA]</scope>
    <source>
        <strain evidence="8 9">CGMCC 1.10822</strain>
    </source>
</reference>
<dbReference type="InterPro" id="IPR025662">
    <property type="entry name" value="Sigma_54_int_dom_ATP-bd_1"/>
</dbReference>
<evidence type="ECO:0000313" key="9">
    <source>
        <dbReference type="Proteomes" id="UP000318431"/>
    </source>
</evidence>
<dbReference type="PROSITE" id="PS00675">
    <property type="entry name" value="SIGMA54_INTERACT_1"/>
    <property type="match status" value="1"/>
</dbReference>